<evidence type="ECO:0000313" key="2">
    <source>
        <dbReference type="EMBL" id="KAK3926688.1"/>
    </source>
</evidence>
<dbReference type="AlphaFoldDB" id="A0AAE1LNZ5"/>
<comment type="caution">
    <text evidence="2">The sequence shown here is derived from an EMBL/GenBank/DDBJ whole genome shotgun (WGS) entry which is preliminary data.</text>
</comment>
<name>A0AAE1LNZ5_9NEOP</name>
<reference evidence="2" key="2">
    <citation type="journal article" date="2023" name="BMC Genomics">
        <title>Pest status, molecular evolution, and epigenetic factors derived from the genome assembly of Frankliniella fusca, a thysanopteran phytovirus vector.</title>
        <authorList>
            <person name="Catto M.A."/>
            <person name="Labadie P.E."/>
            <person name="Jacobson A.L."/>
            <person name="Kennedy G.G."/>
            <person name="Srinivasan R."/>
            <person name="Hunt B.G."/>
        </authorList>
    </citation>
    <scope>NUCLEOTIDE SEQUENCE</scope>
    <source>
        <strain evidence="2">PL_HMW_Pooled</strain>
    </source>
</reference>
<keyword evidence="3" id="KW-1185">Reference proteome</keyword>
<reference evidence="2" key="1">
    <citation type="submission" date="2021-07" db="EMBL/GenBank/DDBJ databases">
        <authorList>
            <person name="Catto M.A."/>
            <person name="Jacobson A."/>
            <person name="Kennedy G."/>
            <person name="Labadie P."/>
            <person name="Hunt B.G."/>
            <person name="Srinivasan R."/>
        </authorList>
    </citation>
    <scope>NUCLEOTIDE SEQUENCE</scope>
    <source>
        <strain evidence="2">PL_HMW_Pooled</strain>
        <tissue evidence="2">Head</tissue>
    </source>
</reference>
<feature type="region of interest" description="Disordered" evidence="1">
    <location>
        <begin position="1"/>
        <end position="20"/>
    </location>
</feature>
<evidence type="ECO:0000313" key="3">
    <source>
        <dbReference type="Proteomes" id="UP001219518"/>
    </source>
</evidence>
<gene>
    <name evidence="2" type="ORF">KUF71_015024</name>
</gene>
<sequence>MPRLKLSKAHKQNVQNQLKKKSRLKWKDIINFNRRMEYRSRLGKFKNNIDEENSINREKEPPVRKQNVDQPVKLTPREQEIARKKWLKCVQQYELQI</sequence>
<evidence type="ECO:0000256" key="1">
    <source>
        <dbReference type="SAM" id="MobiDB-lite"/>
    </source>
</evidence>
<proteinExistence type="predicted"/>
<dbReference type="EMBL" id="JAHWGI010001270">
    <property type="protein sequence ID" value="KAK3926688.1"/>
    <property type="molecule type" value="Genomic_DNA"/>
</dbReference>
<dbReference type="Proteomes" id="UP001219518">
    <property type="component" value="Unassembled WGS sequence"/>
</dbReference>
<feature type="compositionally biased region" description="Basic residues" evidence="1">
    <location>
        <begin position="1"/>
        <end position="11"/>
    </location>
</feature>
<accession>A0AAE1LNZ5</accession>
<protein>
    <submittedName>
        <fullName evidence="2">Head-specific guanylate cyclase</fullName>
    </submittedName>
</protein>
<organism evidence="2 3">
    <name type="scientific">Frankliniella fusca</name>
    <dbReference type="NCBI Taxonomy" id="407009"/>
    <lineage>
        <taxon>Eukaryota</taxon>
        <taxon>Metazoa</taxon>
        <taxon>Ecdysozoa</taxon>
        <taxon>Arthropoda</taxon>
        <taxon>Hexapoda</taxon>
        <taxon>Insecta</taxon>
        <taxon>Pterygota</taxon>
        <taxon>Neoptera</taxon>
        <taxon>Paraneoptera</taxon>
        <taxon>Thysanoptera</taxon>
        <taxon>Terebrantia</taxon>
        <taxon>Thripoidea</taxon>
        <taxon>Thripidae</taxon>
        <taxon>Frankliniella</taxon>
    </lineage>
</organism>